<keyword evidence="7" id="KW-0067">ATP-binding</keyword>
<dbReference type="RefSeq" id="WP_090743795.1">
    <property type="nucleotide sequence ID" value="NZ_FOBW01000005.1"/>
</dbReference>
<evidence type="ECO:0000259" key="9">
    <source>
        <dbReference type="PROSITE" id="PS50109"/>
    </source>
</evidence>
<dbReference type="Pfam" id="PF00512">
    <property type="entry name" value="HisKA"/>
    <property type="match status" value="1"/>
</dbReference>
<evidence type="ECO:0000256" key="3">
    <source>
        <dbReference type="ARBA" id="ARBA00022553"/>
    </source>
</evidence>
<evidence type="ECO:0000256" key="1">
    <source>
        <dbReference type="ARBA" id="ARBA00000085"/>
    </source>
</evidence>
<dbReference type="Gene3D" id="3.30.450.20">
    <property type="entry name" value="PAS domain"/>
    <property type="match status" value="1"/>
</dbReference>
<dbReference type="EC" id="2.7.13.3" evidence="2"/>
<dbReference type="InterPro" id="IPR003594">
    <property type="entry name" value="HATPase_dom"/>
</dbReference>
<keyword evidence="8" id="KW-0902">Two-component regulatory system</keyword>
<dbReference type="SMART" id="SM00387">
    <property type="entry name" value="HATPase_c"/>
    <property type="match status" value="1"/>
</dbReference>
<organism evidence="10 11">
    <name type="scientific">Mesobacillus persicus</name>
    <dbReference type="NCBI Taxonomy" id="930146"/>
    <lineage>
        <taxon>Bacteria</taxon>
        <taxon>Bacillati</taxon>
        <taxon>Bacillota</taxon>
        <taxon>Bacilli</taxon>
        <taxon>Bacillales</taxon>
        <taxon>Bacillaceae</taxon>
        <taxon>Mesobacillus</taxon>
    </lineage>
</organism>
<evidence type="ECO:0000313" key="11">
    <source>
        <dbReference type="Proteomes" id="UP000198553"/>
    </source>
</evidence>
<evidence type="ECO:0000256" key="4">
    <source>
        <dbReference type="ARBA" id="ARBA00022679"/>
    </source>
</evidence>
<dbReference type="Pfam" id="PF00989">
    <property type="entry name" value="PAS"/>
    <property type="match status" value="1"/>
</dbReference>
<keyword evidence="6 10" id="KW-0418">Kinase</keyword>
<dbReference type="PRINTS" id="PR00344">
    <property type="entry name" value="BCTRLSENSOR"/>
</dbReference>
<evidence type="ECO:0000256" key="2">
    <source>
        <dbReference type="ARBA" id="ARBA00012438"/>
    </source>
</evidence>
<dbReference type="PROSITE" id="PS50109">
    <property type="entry name" value="HIS_KIN"/>
    <property type="match status" value="1"/>
</dbReference>
<dbReference type="InterPro" id="IPR036097">
    <property type="entry name" value="HisK_dim/P_sf"/>
</dbReference>
<dbReference type="PANTHER" id="PTHR43065">
    <property type="entry name" value="SENSOR HISTIDINE KINASE"/>
    <property type="match status" value="1"/>
</dbReference>
<dbReference type="CDD" id="cd00130">
    <property type="entry name" value="PAS"/>
    <property type="match status" value="1"/>
</dbReference>
<dbReference type="Gene3D" id="1.10.287.130">
    <property type="match status" value="1"/>
</dbReference>
<dbReference type="SUPFAM" id="SSF55785">
    <property type="entry name" value="PYP-like sensor domain (PAS domain)"/>
    <property type="match status" value="1"/>
</dbReference>
<dbReference type="PANTHER" id="PTHR43065:SF34">
    <property type="entry name" value="SPORULATION KINASE A"/>
    <property type="match status" value="1"/>
</dbReference>
<dbReference type="SUPFAM" id="SSF47384">
    <property type="entry name" value="Homodimeric domain of signal transducing histidine kinase"/>
    <property type="match status" value="1"/>
</dbReference>
<dbReference type="SUPFAM" id="SSF55874">
    <property type="entry name" value="ATPase domain of HSP90 chaperone/DNA topoisomerase II/histidine kinase"/>
    <property type="match status" value="1"/>
</dbReference>
<dbReference type="AlphaFoldDB" id="A0A1H8ARW1"/>
<accession>A0A1H8ARW1</accession>
<dbReference type="CDD" id="cd00082">
    <property type="entry name" value="HisKA"/>
    <property type="match status" value="1"/>
</dbReference>
<dbReference type="InterPro" id="IPR003661">
    <property type="entry name" value="HisK_dim/P_dom"/>
</dbReference>
<reference evidence="11" key="1">
    <citation type="submission" date="2016-10" db="EMBL/GenBank/DDBJ databases">
        <authorList>
            <person name="Varghese N."/>
            <person name="Submissions S."/>
        </authorList>
    </citation>
    <scope>NUCLEOTIDE SEQUENCE [LARGE SCALE GENOMIC DNA]</scope>
    <source>
        <strain evidence="11">B48,IBRC-M 10115,DSM 25386,CECT 8001</strain>
    </source>
</reference>
<sequence>MSKDKNNLHTFQSAEEELNLYKRLIAELPVEIDYFDEKTNLRIRKAKQDLSISMEEVRENGHAPIHLTYPSLKNSFEELEAFLQPMLDLVPHHIVFINKDGIITLCNKQTVNDLNGSQVNVIGQHISTLLRMDDSQIKLLETLRTREEIHDLEVLDSNYGIINTRIIYDENGEILRVVGLFHFLNHLKEAEKMNMIGQISASIAHEVRNPLTTVRGYLQLVGQGQMEANPHLFQTLLIPELDRANKIISDFLMVSKSSPMLKEPKLVIDFINHFKGLLYSEAILKKIDLHVSMSEELADTLILINQSELIQVFINLFNNAVESKGIHDLEIRLLCTREKNTILFQFKDNGKGIENEHLKYIFDPFFSTKDTGTGLGLSLTKKIIELHGGTLSVSSTPHKGTIFTIKIPIYGVENEV</sequence>
<dbReference type="Gene3D" id="3.30.565.10">
    <property type="entry name" value="Histidine kinase-like ATPase, C-terminal domain"/>
    <property type="match status" value="1"/>
</dbReference>
<evidence type="ECO:0000313" key="10">
    <source>
        <dbReference type="EMBL" id="SEM72247.1"/>
    </source>
</evidence>
<dbReference type="InterPro" id="IPR000014">
    <property type="entry name" value="PAS"/>
</dbReference>
<feature type="domain" description="Histidine kinase" evidence="9">
    <location>
        <begin position="202"/>
        <end position="411"/>
    </location>
</feature>
<keyword evidence="11" id="KW-1185">Reference proteome</keyword>
<dbReference type="SMART" id="SM00388">
    <property type="entry name" value="HisKA"/>
    <property type="match status" value="1"/>
</dbReference>
<dbReference type="InterPro" id="IPR004358">
    <property type="entry name" value="Sig_transdc_His_kin-like_C"/>
</dbReference>
<keyword evidence="3" id="KW-0597">Phosphoprotein</keyword>
<dbReference type="GO" id="GO:0006355">
    <property type="term" value="P:regulation of DNA-templated transcription"/>
    <property type="evidence" value="ECO:0007669"/>
    <property type="project" value="InterPro"/>
</dbReference>
<dbReference type="OrthoDB" id="9815750at2"/>
<evidence type="ECO:0000256" key="5">
    <source>
        <dbReference type="ARBA" id="ARBA00022741"/>
    </source>
</evidence>
<dbReference type="InterPro" id="IPR036890">
    <property type="entry name" value="HATPase_C_sf"/>
</dbReference>
<protein>
    <recommendedName>
        <fullName evidence="2">histidine kinase</fullName>
        <ecNumber evidence="2">2.7.13.3</ecNumber>
    </recommendedName>
</protein>
<name>A0A1H8ARW1_9BACI</name>
<dbReference type="InterPro" id="IPR013767">
    <property type="entry name" value="PAS_fold"/>
</dbReference>
<dbReference type="GO" id="GO:0000155">
    <property type="term" value="F:phosphorelay sensor kinase activity"/>
    <property type="evidence" value="ECO:0007669"/>
    <property type="project" value="InterPro"/>
</dbReference>
<dbReference type="STRING" id="930146.SAMN05192533_10591"/>
<comment type="catalytic activity">
    <reaction evidence="1">
        <text>ATP + protein L-histidine = ADP + protein N-phospho-L-histidine.</text>
        <dbReference type="EC" id="2.7.13.3"/>
    </reaction>
</comment>
<dbReference type="Proteomes" id="UP000198553">
    <property type="component" value="Unassembled WGS sequence"/>
</dbReference>
<evidence type="ECO:0000256" key="7">
    <source>
        <dbReference type="ARBA" id="ARBA00022840"/>
    </source>
</evidence>
<dbReference type="Pfam" id="PF02518">
    <property type="entry name" value="HATPase_c"/>
    <property type="match status" value="1"/>
</dbReference>
<dbReference type="GO" id="GO:0005524">
    <property type="term" value="F:ATP binding"/>
    <property type="evidence" value="ECO:0007669"/>
    <property type="project" value="UniProtKB-KW"/>
</dbReference>
<dbReference type="InterPro" id="IPR035965">
    <property type="entry name" value="PAS-like_dom_sf"/>
</dbReference>
<keyword evidence="5" id="KW-0547">Nucleotide-binding</keyword>
<evidence type="ECO:0000256" key="8">
    <source>
        <dbReference type="ARBA" id="ARBA00023012"/>
    </source>
</evidence>
<proteinExistence type="predicted"/>
<keyword evidence="4" id="KW-0808">Transferase</keyword>
<gene>
    <name evidence="10" type="ORF">SAMN05192533_10591</name>
</gene>
<dbReference type="EMBL" id="FOBW01000005">
    <property type="protein sequence ID" value="SEM72247.1"/>
    <property type="molecule type" value="Genomic_DNA"/>
</dbReference>
<evidence type="ECO:0000256" key="6">
    <source>
        <dbReference type="ARBA" id="ARBA00022777"/>
    </source>
</evidence>
<dbReference type="InterPro" id="IPR005467">
    <property type="entry name" value="His_kinase_dom"/>
</dbReference>